<dbReference type="PANTHER" id="PTHR46519">
    <property type="entry name" value="RING/U-BOX SUPERFAMILY PROTEIN"/>
    <property type="match status" value="1"/>
</dbReference>
<name>A0ABR0W2S9_REHGL</name>
<evidence type="ECO:0000313" key="3">
    <source>
        <dbReference type="Proteomes" id="UP001318860"/>
    </source>
</evidence>
<proteinExistence type="predicted"/>
<feature type="region of interest" description="Disordered" evidence="1">
    <location>
        <begin position="379"/>
        <end position="398"/>
    </location>
</feature>
<feature type="compositionally biased region" description="Polar residues" evidence="1">
    <location>
        <begin position="71"/>
        <end position="81"/>
    </location>
</feature>
<feature type="region of interest" description="Disordered" evidence="1">
    <location>
        <begin position="55"/>
        <end position="95"/>
    </location>
</feature>
<feature type="region of interest" description="Disordered" evidence="1">
    <location>
        <begin position="560"/>
        <end position="597"/>
    </location>
</feature>
<feature type="compositionally biased region" description="Low complexity" evidence="1">
    <location>
        <begin position="320"/>
        <end position="335"/>
    </location>
</feature>
<protein>
    <submittedName>
        <fullName evidence="2">Uncharacterized protein</fullName>
    </submittedName>
</protein>
<gene>
    <name evidence="2" type="ORF">DH2020_020760</name>
</gene>
<accession>A0ABR0W2S9</accession>
<feature type="compositionally biased region" description="Basic and acidic residues" evidence="1">
    <location>
        <begin position="585"/>
        <end position="597"/>
    </location>
</feature>
<dbReference type="Proteomes" id="UP001318860">
    <property type="component" value="Unassembled WGS sequence"/>
</dbReference>
<dbReference type="PANTHER" id="PTHR46519:SF3">
    <property type="entry name" value="RING_U-BOX SUPERFAMILY PROTEIN"/>
    <property type="match status" value="1"/>
</dbReference>
<evidence type="ECO:0000256" key="1">
    <source>
        <dbReference type="SAM" id="MobiDB-lite"/>
    </source>
</evidence>
<evidence type="ECO:0000313" key="2">
    <source>
        <dbReference type="EMBL" id="KAK6141973.1"/>
    </source>
</evidence>
<organism evidence="2 3">
    <name type="scientific">Rehmannia glutinosa</name>
    <name type="common">Chinese foxglove</name>
    <dbReference type="NCBI Taxonomy" id="99300"/>
    <lineage>
        <taxon>Eukaryota</taxon>
        <taxon>Viridiplantae</taxon>
        <taxon>Streptophyta</taxon>
        <taxon>Embryophyta</taxon>
        <taxon>Tracheophyta</taxon>
        <taxon>Spermatophyta</taxon>
        <taxon>Magnoliopsida</taxon>
        <taxon>eudicotyledons</taxon>
        <taxon>Gunneridae</taxon>
        <taxon>Pentapetalae</taxon>
        <taxon>asterids</taxon>
        <taxon>lamiids</taxon>
        <taxon>Lamiales</taxon>
        <taxon>Orobanchaceae</taxon>
        <taxon>Rehmannieae</taxon>
        <taxon>Rehmannia</taxon>
    </lineage>
</organism>
<keyword evidence="3" id="KW-1185">Reference proteome</keyword>
<comment type="caution">
    <text evidence="2">The sequence shown here is derived from an EMBL/GenBank/DDBJ whole genome shotgun (WGS) entry which is preliminary data.</text>
</comment>
<sequence length="754" mass="85405">MAVAGLPNLSAFGPSLFGESQVSRQWGDEPVRPSTRASSLLQMWRELEGDRVVCHSHRSRGQRNGSDSDRLSTSMSVGQRSDNGHDMSENANETENQGVMGSEMDHEDNNSIVSEQSSELGEIERERVRHIFREWMNSGAVDHSSDGFHLNNRSGPQWLGDNERERVRIIREWVQMNAQQRDNGGPLRDGGAESGSQIEQVRDGLVITRPEIGARRPVRRLCGRQTLLDLLLKAQCERKGELQVLLERRPVSEFAHRNRIQALLRGRFLRNERSIPDKRPSSVAATELGLLRQRHTVSGLRLLLISISEDLIQCLLNNAESDSSSNDENNGESESTGMEREMTRIHTSSDLESAADGNRNRQDFVIQITEVEDPVSYNERNEQEVSLDVGSAQSTEEPVLDSEINTIITNEVPLETEDINYAGPLDVFHERYESRSGASHAHEVAPDNTADLDENNNEQFECPDSLDQVDEFHESETEIEDQMQESHEDWPSNDLQEAIDDWLDMPTGEVGDASVGRVHTFYFPDDDNAQSMELRELFSRRRVSSLLRSGFRQSLDQVLQSQMERQGHASGDWESDNESSSPRLVEQETGRQNDDRALSLSEAPDRNLFDPTSAFDTASQPLWDLELQGADMLHNSSNQQLETEWEVVNELRIDMARLQQRLYNMQSMLEQCMDMQIELQRSVRQEVSAALNRSILTRGKFPTVYCGNTSKGNTLHDESQWDYLFSPGVPPVLGIAQIERVDEDEALLIYTKLD</sequence>
<reference evidence="2 3" key="1">
    <citation type="journal article" date="2021" name="Comput. Struct. Biotechnol. J.">
        <title>De novo genome assembly of the potent medicinal plant Rehmannia glutinosa using nanopore technology.</title>
        <authorList>
            <person name="Ma L."/>
            <person name="Dong C."/>
            <person name="Song C."/>
            <person name="Wang X."/>
            <person name="Zheng X."/>
            <person name="Niu Y."/>
            <person name="Chen S."/>
            <person name="Feng W."/>
        </authorList>
    </citation>
    <scope>NUCLEOTIDE SEQUENCE [LARGE SCALE GENOMIC DNA]</scope>
    <source>
        <strain evidence="2">DH-2019</strain>
    </source>
</reference>
<dbReference type="EMBL" id="JABTTQ020000026">
    <property type="protein sequence ID" value="KAK6141973.1"/>
    <property type="molecule type" value="Genomic_DNA"/>
</dbReference>
<feature type="region of interest" description="Disordered" evidence="1">
    <location>
        <begin position="320"/>
        <end position="343"/>
    </location>
</feature>